<dbReference type="CDD" id="cd06257">
    <property type="entry name" value="DnaJ"/>
    <property type="match status" value="1"/>
</dbReference>
<evidence type="ECO:0000313" key="5">
    <source>
        <dbReference type="Proteomes" id="UP000601361"/>
    </source>
</evidence>
<dbReference type="RefSeq" id="WP_188555878.1">
    <property type="nucleotide sequence ID" value="NZ_BMGS01000001.1"/>
</dbReference>
<dbReference type="InterPro" id="IPR050817">
    <property type="entry name" value="DjlA_DnaK_co-chaperone"/>
</dbReference>
<feature type="transmembrane region" description="Helical" evidence="2">
    <location>
        <begin position="118"/>
        <end position="139"/>
    </location>
</feature>
<protein>
    <recommendedName>
        <fullName evidence="3">J domain-containing protein</fullName>
    </recommendedName>
</protein>
<dbReference type="PROSITE" id="PS50076">
    <property type="entry name" value="DNAJ_2"/>
    <property type="match status" value="1"/>
</dbReference>
<dbReference type="SUPFAM" id="SSF46565">
    <property type="entry name" value="Chaperone J-domain"/>
    <property type="match status" value="1"/>
</dbReference>
<evidence type="ECO:0000256" key="2">
    <source>
        <dbReference type="SAM" id="Phobius"/>
    </source>
</evidence>
<feature type="domain" description="J" evidence="3">
    <location>
        <begin position="3"/>
        <end position="67"/>
    </location>
</feature>
<dbReference type="Proteomes" id="UP000601361">
    <property type="component" value="Unassembled WGS sequence"/>
</dbReference>
<keyword evidence="2" id="KW-1133">Transmembrane helix</keyword>
<name>A0ABQ1WF73_9BACT</name>
<reference evidence="5" key="1">
    <citation type="journal article" date="2019" name="Int. J. Syst. Evol. Microbiol.">
        <title>The Global Catalogue of Microorganisms (GCM) 10K type strain sequencing project: providing services to taxonomists for standard genome sequencing and annotation.</title>
        <authorList>
            <consortium name="The Broad Institute Genomics Platform"/>
            <consortium name="The Broad Institute Genome Sequencing Center for Infectious Disease"/>
            <person name="Wu L."/>
            <person name="Ma J."/>
        </authorList>
    </citation>
    <scope>NUCLEOTIDE SEQUENCE [LARGE SCALE GENOMIC DNA]</scope>
    <source>
        <strain evidence="5">CGMCC 1.12990</strain>
    </source>
</reference>
<dbReference type="EMBL" id="BMGS01000001">
    <property type="protein sequence ID" value="GGG28085.1"/>
    <property type="molecule type" value="Genomic_DNA"/>
</dbReference>
<organism evidence="4 5">
    <name type="scientific">Hymenobacter glacieicola</name>
    <dbReference type="NCBI Taxonomy" id="1562124"/>
    <lineage>
        <taxon>Bacteria</taxon>
        <taxon>Pseudomonadati</taxon>
        <taxon>Bacteroidota</taxon>
        <taxon>Cytophagia</taxon>
        <taxon>Cytophagales</taxon>
        <taxon>Hymenobacteraceae</taxon>
        <taxon>Hymenobacter</taxon>
    </lineage>
</organism>
<dbReference type="PRINTS" id="PR00625">
    <property type="entry name" value="JDOMAIN"/>
</dbReference>
<evidence type="ECO:0000259" key="3">
    <source>
        <dbReference type="PROSITE" id="PS50076"/>
    </source>
</evidence>
<gene>
    <name evidence="4" type="ORF">GCM10011378_01150</name>
</gene>
<dbReference type="Gene3D" id="1.10.287.110">
    <property type="entry name" value="DnaJ domain"/>
    <property type="match status" value="1"/>
</dbReference>
<dbReference type="PANTHER" id="PTHR24074">
    <property type="entry name" value="CO-CHAPERONE PROTEIN DJLA"/>
    <property type="match status" value="1"/>
</dbReference>
<dbReference type="InterPro" id="IPR036869">
    <property type="entry name" value="J_dom_sf"/>
</dbReference>
<keyword evidence="2" id="KW-0812">Transmembrane</keyword>
<evidence type="ECO:0000313" key="4">
    <source>
        <dbReference type="EMBL" id="GGG28085.1"/>
    </source>
</evidence>
<comment type="caution">
    <text evidence="4">The sequence shown here is derived from an EMBL/GenBank/DDBJ whole genome shotgun (WGS) entry which is preliminary data.</text>
</comment>
<evidence type="ECO:0000256" key="1">
    <source>
        <dbReference type="SAM" id="MobiDB-lite"/>
    </source>
</evidence>
<feature type="region of interest" description="Disordered" evidence="1">
    <location>
        <begin position="73"/>
        <end position="102"/>
    </location>
</feature>
<feature type="transmembrane region" description="Helical" evidence="2">
    <location>
        <begin position="218"/>
        <end position="239"/>
    </location>
</feature>
<keyword evidence="2" id="KW-0472">Membrane</keyword>
<accession>A0ABQ1WF73</accession>
<keyword evidence="5" id="KW-1185">Reference proteome</keyword>
<dbReference type="Pfam" id="PF00226">
    <property type="entry name" value="DnaJ"/>
    <property type="match status" value="1"/>
</dbReference>
<sequence length="267" mass="30503">MSTFYATLEVSEQATAEEIRRAYRRLVLLTHPDRTPDPAAHERYLAINAAYDVLSQPERRQLYDAALAIRRRPPASVPPTAPPRLGRDRDRHRRPVAQARRGPSPDPYAVVFARYAPWARRFCVLMLVFCGLLLVDFCWTQEYPREVVQAVERHSLSSRRSGSVTYYTFHTQHANFRNYDYDWTIGTALAIRKSALFGQIREFAVSGKGWQRADQVSIYGNFLFAPLLLLLIAAAGAFWRRSNVFVFNCSLGCGLLLLVVLYFLISA</sequence>
<feature type="transmembrane region" description="Helical" evidence="2">
    <location>
        <begin position="245"/>
        <end position="265"/>
    </location>
</feature>
<dbReference type="SMART" id="SM00271">
    <property type="entry name" value="DnaJ"/>
    <property type="match status" value="1"/>
</dbReference>
<proteinExistence type="predicted"/>
<dbReference type="InterPro" id="IPR001623">
    <property type="entry name" value="DnaJ_domain"/>
</dbReference>